<dbReference type="EMBL" id="JADFTS010000001">
    <property type="protein sequence ID" value="KAF9623776.1"/>
    <property type="molecule type" value="Genomic_DNA"/>
</dbReference>
<name>A0A835ITD7_9MAGN</name>
<accession>A0A835ITD7</accession>
<evidence type="ECO:0000313" key="4">
    <source>
        <dbReference type="Proteomes" id="UP000631114"/>
    </source>
</evidence>
<reference evidence="3 4" key="1">
    <citation type="submission" date="2020-10" db="EMBL/GenBank/DDBJ databases">
        <title>The Coptis chinensis genome and diversification of protoberbering-type alkaloids.</title>
        <authorList>
            <person name="Wang B."/>
            <person name="Shu S."/>
            <person name="Song C."/>
            <person name="Liu Y."/>
        </authorList>
    </citation>
    <scope>NUCLEOTIDE SEQUENCE [LARGE SCALE GENOMIC DNA]</scope>
    <source>
        <strain evidence="3">HL-2020</strain>
        <tissue evidence="3">Leaf</tissue>
    </source>
</reference>
<dbReference type="Proteomes" id="UP000631114">
    <property type="component" value="Unassembled WGS sequence"/>
</dbReference>
<keyword evidence="4" id="KW-1185">Reference proteome</keyword>
<evidence type="ECO:0000256" key="2">
    <source>
        <dbReference type="SAM" id="Phobius"/>
    </source>
</evidence>
<feature type="transmembrane region" description="Helical" evidence="2">
    <location>
        <begin position="12"/>
        <end position="33"/>
    </location>
</feature>
<keyword evidence="2" id="KW-0472">Membrane</keyword>
<keyword evidence="2" id="KW-1133">Transmembrane helix</keyword>
<feature type="transmembrane region" description="Helical" evidence="2">
    <location>
        <begin position="150"/>
        <end position="173"/>
    </location>
</feature>
<keyword evidence="2" id="KW-0812">Transmembrane</keyword>
<gene>
    <name evidence="3" type="ORF">IFM89_005283</name>
</gene>
<organism evidence="3 4">
    <name type="scientific">Coptis chinensis</name>
    <dbReference type="NCBI Taxonomy" id="261450"/>
    <lineage>
        <taxon>Eukaryota</taxon>
        <taxon>Viridiplantae</taxon>
        <taxon>Streptophyta</taxon>
        <taxon>Embryophyta</taxon>
        <taxon>Tracheophyta</taxon>
        <taxon>Spermatophyta</taxon>
        <taxon>Magnoliopsida</taxon>
        <taxon>Ranunculales</taxon>
        <taxon>Ranunculaceae</taxon>
        <taxon>Coptidoideae</taxon>
        <taxon>Coptis</taxon>
    </lineage>
</organism>
<proteinExistence type="predicted"/>
<evidence type="ECO:0000313" key="3">
    <source>
        <dbReference type="EMBL" id="KAF9623776.1"/>
    </source>
</evidence>
<dbReference type="AlphaFoldDB" id="A0A835ITD7"/>
<evidence type="ECO:0000256" key="1">
    <source>
        <dbReference type="SAM" id="MobiDB-lite"/>
    </source>
</evidence>
<sequence>MTSSLSLVVPSYLVMFTLAGRRTSALAVLAELFVVKIQNFITFLMFLMILVLESLGVEVDVYNGEGEKLLGRLGGMFSKTWKPKKTKAIKGPIITRGEITWSKGRSWDGIGSKGRSNPRNRHPNPQPHLLRKLRSDVTDEEAKEDGDRSYVFIDGGILLMGLFGFLGLFLVYFRHVRVDDINDVQDFYYFVKSENKPTENHLLFGSRGGPVALF</sequence>
<protein>
    <submittedName>
        <fullName evidence="3">Uncharacterized protein</fullName>
    </submittedName>
</protein>
<feature type="region of interest" description="Disordered" evidence="1">
    <location>
        <begin position="105"/>
        <end position="129"/>
    </location>
</feature>
<comment type="caution">
    <text evidence="3">The sequence shown here is derived from an EMBL/GenBank/DDBJ whole genome shotgun (WGS) entry which is preliminary data.</text>
</comment>
<feature type="transmembrane region" description="Helical" evidence="2">
    <location>
        <begin position="40"/>
        <end position="57"/>
    </location>
</feature>